<dbReference type="PANTHER" id="PTHR36558">
    <property type="entry name" value="GLR1098 PROTEIN"/>
    <property type="match status" value="1"/>
</dbReference>
<feature type="domain" description="Putative restriction endonuclease" evidence="1">
    <location>
        <begin position="13"/>
        <end position="164"/>
    </location>
</feature>
<dbReference type="SUPFAM" id="SSF52980">
    <property type="entry name" value="Restriction endonuclease-like"/>
    <property type="match status" value="1"/>
</dbReference>
<evidence type="ECO:0000259" key="1">
    <source>
        <dbReference type="Pfam" id="PF05685"/>
    </source>
</evidence>
<dbReference type="InterPro" id="IPR008538">
    <property type="entry name" value="Uma2"/>
</dbReference>
<dbReference type="InterPro" id="IPR012296">
    <property type="entry name" value="Nuclease_put_TT1808"/>
</dbReference>
<dbReference type="PANTHER" id="PTHR36558:SF1">
    <property type="entry name" value="RESTRICTION ENDONUCLEASE DOMAIN-CONTAINING PROTEIN-RELATED"/>
    <property type="match status" value="1"/>
</dbReference>
<dbReference type="InterPro" id="IPR011335">
    <property type="entry name" value="Restrct_endonuc-II-like"/>
</dbReference>
<dbReference type="OrthoDB" id="26750at2"/>
<evidence type="ECO:0000313" key="2">
    <source>
        <dbReference type="EMBL" id="CDH46940.1"/>
    </source>
</evidence>
<sequence length="190" mass="21971">MSVAAEKMHISEADYLEWESRAKDKHEYIAGEIFAMAGASERHNRIAGNLFFHLRLATRGHSCRVFMADMKLRVAMHRSYYYPDVMLVCDDSDQHPIYKTAPCFIAEVLSPSTANIDQREKWLHYRDIPSLRYYLLVDADHLNARLLTRAGKDRWTEQHLDREDIVEIACGDAHLTLGLDDLYEDTGLLI</sequence>
<name>A0A7U7J574_9GAMM</name>
<keyword evidence="3" id="KW-1185">Reference proteome</keyword>
<evidence type="ECO:0000313" key="3">
    <source>
        <dbReference type="Proteomes" id="UP000019184"/>
    </source>
</evidence>
<proteinExistence type="predicted"/>
<dbReference type="EMBL" id="CBTK010000284">
    <property type="protein sequence ID" value="CDH46940.1"/>
    <property type="molecule type" value="Genomic_DNA"/>
</dbReference>
<gene>
    <name evidence="2" type="ORF">BN874_670003</name>
</gene>
<accession>A0A7U7J574</accession>
<dbReference type="AlphaFoldDB" id="A0A7U7J574"/>
<dbReference type="CDD" id="cd06260">
    <property type="entry name" value="DUF820-like"/>
    <property type="match status" value="1"/>
</dbReference>
<comment type="caution">
    <text evidence="2">The sequence shown here is derived from an EMBL/GenBank/DDBJ whole genome shotgun (WGS) entry which is preliminary data.</text>
</comment>
<dbReference type="Proteomes" id="UP000019184">
    <property type="component" value="Unassembled WGS sequence"/>
</dbReference>
<reference evidence="2 3" key="1">
    <citation type="journal article" date="2014" name="ISME J.">
        <title>Candidatus Competibacter-lineage genomes retrieved from metagenomes reveal functional metabolic diversity.</title>
        <authorList>
            <person name="McIlroy S.J."/>
            <person name="Albertsen M."/>
            <person name="Andresen E.K."/>
            <person name="Saunders A.M."/>
            <person name="Kristiansen R."/>
            <person name="Stokholm-Bjerregaard M."/>
            <person name="Nielsen K.L."/>
            <person name="Nielsen P.H."/>
        </authorList>
    </citation>
    <scope>NUCLEOTIDE SEQUENCE [LARGE SCALE GENOMIC DNA]</scope>
    <source>
        <strain evidence="2 3">Run_B_J11</strain>
    </source>
</reference>
<dbReference type="Gene3D" id="3.90.1570.10">
    <property type="entry name" value="tt1808, chain A"/>
    <property type="match status" value="1"/>
</dbReference>
<dbReference type="Pfam" id="PF05685">
    <property type="entry name" value="Uma2"/>
    <property type="match status" value="1"/>
</dbReference>
<organism evidence="2 3">
    <name type="scientific">Candidatus Contendobacter odensis Run_B_J11</name>
    <dbReference type="NCBI Taxonomy" id="1400861"/>
    <lineage>
        <taxon>Bacteria</taxon>
        <taxon>Pseudomonadati</taxon>
        <taxon>Pseudomonadota</taxon>
        <taxon>Gammaproteobacteria</taxon>
        <taxon>Candidatus Competibacteraceae</taxon>
        <taxon>Candidatus Contendibacter</taxon>
    </lineage>
</organism>
<protein>
    <recommendedName>
        <fullName evidence="1">Putative restriction endonuclease domain-containing protein</fullName>
    </recommendedName>
</protein>
<dbReference type="RefSeq" id="WP_034435658.1">
    <property type="nucleotide sequence ID" value="NZ_CBTK010000284.1"/>
</dbReference>